<evidence type="ECO:0000313" key="1">
    <source>
        <dbReference type="EMBL" id="OWY94437.1"/>
    </source>
</evidence>
<dbReference type="Proteomes" id="UP000198211">
    <property type="component" value="Unassembled WGS sequence"/>
</dbReference>
<name>A0A225UMH1_9STRA</name>
<accession>A0A225UMH1</accession>
<protein>
    <submittedName>
        <fullName evidence="1">Uncharacterized protein</fullName>
    </submittedName>
</protein>
<comment type="caution">
    <text evidence="1">The sequence shown here is derived from an EMBL/GenBank/DDBJ whole genome shotgun (WGS) entry which is preliminary data.</text>
</comment>
<dbReference type="AlphaFoldDB" id="A0A225UMH1"/>
<gene>
    <name evidence="1" type="ORF">PHMEG_00035832</name>
</gene>
<proteinExistence type="predicted"/>
<evidence type="ECO:0000313" key="2">
    <source>
        <dbReference type="Proteomes" id="UP000198211"/>
    </source>
</evidence>
<reference evidence="2" key="1">
    <citation type="submission" date="2017-03" db="EMBL/GenBank/DDBJ databases">
        <title>Phytopthora megakarya and P. palmivora, two closely related causual agents of cacao black pod achieved similar genome size and gene model numbers by different mechanisms.</title>
        <authorList>
            <person name="Ali S."/>
            <person name="Shao J."/>
            <person name="Larry D.J."/>
            <person name="Kronmiller B."/>
            <person name="Shen D."/>
            <person name="Strem M.D."/>
            <person name="Melnick R.L."/>
            <person name="Guiltinan M.J."/>
            <person name="Tyler B.M."/>
            <person name="Meinhardt L.W."/>
            <person name="Bailey B.A."/>
        </authorList>
    </citation>
    <scope>NUCLEOTIDE SEQUENCE [LARGE SCALE GENOMIC DNA]</scope>
    <source>
        <strain evidence="2">zdho120</strain>
    </source>
</reference>
<sequence length="108" mass="12388">MSRVKLNEHLACSLTSPRLGTQLICVIIFKMKLALISRRGLMLTCGKTRVESKPARYRLQMPPFEIEEVASIVNNLIDETNGHMRLATVYAYNRTTLFVRAQRLRLPL</sequence>
<dbReference type="EMBL" id="NBNE01014382">
    <property type="protein sequence ID" value="OWY94437.1"/>
    <property type="molecule type" value="Genomic_DNA"/>
</dbReference>
<organism evidence="1 2">
    <name type="scientific">Phytophthora megakarya</name>
    <dbReference type="NCBI Taxonomy" id="4795"/>
    <lineage>
        <taxon>Eukaryota</taxon>
        <taxon>Sar</taxon>
        <taxon>Stramenopiles</taxon>
        <taxon>Oomycota</taxon>
        <taxon>Peronosporomycetes</taxon>
        <taxon>Peronosporales</taxon>
        <taxon>Peronosporaceae</taxon>
        <taxon>Phytophthora</taxon>
    </lineage>
</organism>
<keyword evidence="2" id="KW-1185">Reference proteome</keyword>